<dbReference type="GO" id="GO:0004672">
    <property type="term" value="F:protein kinase activity"/>
    <property type="evidence" value="ECO:0007669"/>
    <property type="project" value="InterPro"/>
</dbReference>
<gene>
    <name evidence="3" type="ORF">COCNU_13G000880</name>
</gene>
<accession>A0A8K0ISS6</accession>
<name>A0A8K0ISS6_COCNU</name>
<dbReference type="AlphaFoldDB" id="A0A8K0ISS6"/>
<dbReference type="InterPro" id="IPR050167">
    <property type="entry name" value="Ser_Thr_protein_kinase"/>
</dbReference>
<dbReference type="PANTHER" id="PTHR23257:SF788">
    <property type="entry name" value="SERINE_THREONINE-PROTEIN KINASE HT1-LIKE"/>
    <property type="match status" value="1"/>
</dbReference>
<keyword evidence="1" id="KW-0472">Membrane</keyword>
<dbReference type="PANTHER" id="PTHR23257">
    <property type="entry name" value="SERINE-THREONINE PROTEIN KINASE"/>
    <property type="match status" value="1"/>
</dbReference>
<protein>
    <submittedName>
        <fullName evidence="3">Putative Serine/threonine-protein kinase HT1</fullName>
    </submittedName>
</protein>
<dbReference type="PROSITE" id="PS50011">
    <property type="entry name" value="PROTEIN_KINASE_DOM"/>
    <property type="match status" value="1"/>
</dbReference>
<dbReference type="InterPro" id="IPR011009">
    <property type="entry name" value="Kinase-like_dom_sf"/>
</dbReference>
<keyword evidence="1" id="KW-1133">Transmembrane helix</keyword>
<dbReference type="Proteomes" id="UP000797356">
    <property type="component" value="Chromosome 13"/>
</dbReference>
<dbReference type="GO" id="GO:0005524">
    <property type="term" value="F:ATP binding"/>
    <property type="evidence" value="ECO:0007669"/>
    <property type="project" value="InterPro"/>
</dbReference>
<keyword evidence="3" id="KW-0418">Kinase</keyword>
<feature type="transmembrane region" description="Helical" evidence="1">
    <location>
        <begin position="15"/>
        <end position="34"/>
    </location>
</feature>
<reference evidence="3" key="1">
    <citation type="journal article" date="2017" name="Gigascience">
        <title>The genome draft of coconut (Cocos nucifera).</title>
        <authorList>
            <person name="Xiao Y."/>
            <person name="Xu P."/>
            <person name="Fan H."/>
            <person name="Baudouin L."/>
            <person name="Xia W."/>
            <person name="Bocs S."/>
            <person name="Xu J."/>
            <person name="Li Q."/>
            <person name="Guo A."/>
            <person name="Zhou L."/>
            <person name="Li J."/>
            <person name="Wu Y."/>
            <person name="Ma Z."/>
            <person name="Armero A."/>
            <person name="Issali A.E."/>
            <person name="Liu N."/>
            <person name="Peng M."/>
            <person name="Yang Y."/>
        </authorList>
    </citation>
    <scope>NUCLEOTIDE SEQUENCE</scope>
    <source>
        <tissue evidence="3">Spear leaf of Hainan Tall coconut</tissue>
    </source>
</reference>
<keyword evidence="4" id="KW-1185">Reference proteome</keyword>
<feature type="domain" description="Protein kinase" evidence="2">
    <location>
        <begin position="1"/>
        <end position="50"/>
    </location>
</feature>
<evidence type="ECO:0000259" key="2">
    <source>
        <dbReference type="PROSITE" id="PS50011"/>
    </source>
</evidence>
<dbReference type="InterPro" id="IPR000719">
    <property type="entry name" value="Prot_kinase_dom"/>
</dbReference>
<sequence>MAPEMIEEKSHTRKVDMYSFGIVLWELLIALIPFQDMTPEQAAYAVAQNV</sequence>
<dbReference type="Gene3D" id="1.10.510.10">
    <property type="entry name" value="Transferase(Phosphotransferase) domain 1"/>
    <property type="match status" value="1"/>
</dbReference>
<dbReference type="GO" id="GO:0005737">
    <property type="term" value="C:cytoplasm"/>
    <property type="evidence" value="ECO:0007669"/>
    <property type="project" value="TreeGrafter"/>
</dbReference>
<dbReference type="InterPro" id="IPR001245">
    <property type="entry name" value="Ser-Thr/Tyr_kinase_cat_dom"/>
</dbReference>
<proteinExistence type="predicted"/>
<evidence type="ECO:0000313" key="3">
    <source>
        <dbReference type="EMBL" id="KAG1366298.1"/>
    </source>
</evidence>
<reference evidence="3" key="2">
    <citation type="submission" date="2019-07" db="EMBL/GenBank/DDBJ databases">
        <authorList>
            <person name="Yang Y."/>
            <person name="Bocs S."/>
            <person name="Baudouin L."/>
        </authorList>
    </citation>
    <scope>NUCLEOTIDE SEQUENCE</scope>
    <source>
        <tissue evidence="3">Spear leaf of Hainan Tall coconut</tissue>
    </source>
</reference>
<dbReference type="GO" id="GO:0007165">
    <property type="term" value="P:signal transduction"/>
    <property type="evidence" value="ECO:0007669"/>
    <property type="project" value="TreeGrafter"/>
</dbReference>
<dbReference type="OrthoDB" id="745552at2759"/>
<organism evidence="3 4">
    <name type="scientific">Cocos nucifera</name>
    <name type="common">Coconut palm</name>
    <dbReference type="NCBI Taxonomy" id="13894"/>
    <lineage>
        <taxon>Eukaryota</taxon>
        <taxon>Viridiplantae</taxon>
        <taxon>Streptophyta</taxon>
        <taxon>Embryophyta</taxon>
        <taxon>Tracheophyta</taxon>
        <taxon>Spermatophyta</taxon>
        <taxon>Magnoliopsida</taxon>
        <taxon>Liliopsida</taxon>
        <taxon>Arecaceae</taxon>
        <taxon>Arecoideae</taxon>
        <taxon>Cocoseae</taxon>
        <taxon>Attaleinae</taxon>
        <taxon>Cocos</taxon>
    </lineage>
</organism>
<keyword evidence="3" id="KW-0808">Transferase</keyword>
<dbReference type="EMBL" id="CM017884">
    <property type="protein sequence ID" value="KAG1366298.1"/>
    <property type="molecule type" value="Genomic_DNA"/>
</dbReference>
<comment type="caution">
    <text evidence="3">The sequence shown here is derived from an EMBL/GenBank/DDBJ whole genome shotgun (WGS) entry which is preliminary data.</text>
</comment>
<evidence type="ECO:0000313" key="4">
    <source>
        <dbReference type="Proteomes" id="UP000797356"/>
    </source>
</evidence>
<dbReference type="Pfam" id="PF07714">
    <property type="entry name" value="PK_Tyr_Ser-Thr"/>
    <property type="match status" value="1"/>
</dbReference>
<keyword evidence="1" id="KW-0812">Transmembrane</keyword>
<dbReference type="SUPFAM" id="SSF56112">
    <property type="entry name" value="Protein kinase-like (PK-like)"/>
    <property type="match status" value="1"/>
</dbReference>
<evidence type="ECO:0000256" key="1">
    <source>
        <dbReference type="SAM" id="Phobius"/>
    </source>
</evidence>